<feature type="compositionally biased region" description="Low complexity" evidence="4">
    <location>
        <begin position="381"/>
        <end position="397"/>
    </location>
</feature>
<dbReference type="GO" id="GO:0001228">
    <property type="term" value="F:DNA-binding transcription activator activity, RNA polymerase II-specific"/>
    <property type="evidence" value="ECO:0007669"/>
    <property type="project" value="TreeGrafter"/>
</dbReference>
<protein>
    <recommendedName>
        <fullName evidence="5">HMG box domain-containing protein</fullName>
    </recommendedName>
</protein>
<dbReference type="GO" id="GO:0000122">
    <property type="term" value="P:negative regulation of transcription by RNA polymerase II"/>
    <property type="evidence" value="ECO:0007669"/>
    <property type="project" value="TreeGrafter"/>
</dbReference>
<feature type="DNA-binding region" description="HMG box" evidence="3">
    <location>
        <begin position="64"/>
        <end position="124"/>
    </location>
</feature>
<dbReference type="Pfam" id="PF00505">
    <property type="entry name" value="HMG_box"/>
    <property type="match status" value="1"/>
</dbReference>
<feature type="domain" description="HMG box" evidence="5">
    <location>
        <begin position="64"/>
        <end position="124"/>
    </location>
</feature>
<dbReference type="InterPro" id="IPR050140">
    <property type="entry name" value="SRY-related_HMG-box_TF-like"/>
</dbReference>
<reference evidence="6 7" key="1">
    <citation type="submission" date="2017-03" db="EMBL/GenBank/DDBJ databases">
        <title>Genomes of endolithic fungi from Antarctica.</title>
        <authorList>
            <person name="Coleine C."/>
            <person name="Masonjones S."/>
            <person name="Stajich J.E."/>
        </authorList>
    </citation>
    <scope>NUCLEOTIDE SEQUENCE [LARGE SCALE GENOMIC DNA]</scope>
    <source>
        <strain evidence="6 7">CCFEE 5187</strain>
    </source>
</reference>
<dbReference type="Proteomes" id="UP000308768">
    <property type="component" value="Unassembled WGS sequence"/>
</dbReference>
<evidence type="ECO:0000256" key="3">
    <source>
        <dbReference type="PROSITE-ProRule" id="PRU00267"/>
    </source>
</evidence>
<dbReference type="GO" id="GO:0030154">
    <property type="term" value="P:cell differentiation"/>
    <property type="evidence" value="ECO:0007669"/>
    <property type="project" value="TreeGrafter"/>
</dbReference>
<dbReference type="InterPro" id="IPR036910">
    <property type="entry name" value="HMG_box_dom_sf"/>
</dbReference>
<feature type="compositionally biased region" description="Polar residues" evidence="4">
    <location>
        <begin position="237"/>
        <end position="252"/>
    </location>
</feature>
<keyword evidence="2" id="KW-0804">Transcription</keyword>
<dbReference type="SUPFAM" id="SSF47095">
    <property type="entry name" value="HMG-box"/>
    <property type="match status" value="1"/>
</dbReference>
<dbReference type="PANTHER" id="PTHR10270">
    <property type="entry name" value="SOX TRANSCRIPTION FACTOR"/>
    <property type="match status" value="1"/>
</dbReference>
<organism evidence="6 7">
    <name type="scientific">Cryomyces minteri</name>
    <dbReference type="NCBI Taxonomy" id="331657"/>
    <lineage>
        <taxon>Eukaryota</taxon>
        <taxon>Fungi</taxon>
        <taxon>Dikarya</taxon>
        <taxon>Ascomycota</taxon>
        <taxon>Pezizomycotina</taxon>
        <taxon>Dothideomycetes</taxon>
        <taxon>Dothideomycetes incertae sedis</taxon>
        <taxon>Cryomyces</taxon>
    </lineage>
</organism>
<dbReference type="PANTHER" id="PTHR10270:SF161">
    <property type="entry name" value="SEX-DETERMINING REGION Y PROTEIN"/>
    <property type="match status" value="1"/>
</dbReference>
<evidence type="ECO:0000256" key="2">
    <source>
        <dbReference type="ARBA" id="ARBA00023163"/>
    </source>
</evidence>
<evidence type="ECO:0000256" key="1">
    <source>
        <dbReference type="ARBA" id="ARBA00023125"/>
    </source>
</evidence>
<accession>A0A4U0WGA7</accession>
<dbReference type="AlphaFoldDB" id="A0A4U0WGA7"/>
<gene>
    <name evidence="6" type="ORF">B0A49_09901</name>
</gene>
<evidence type="ECO:0000256" key="4">
    <source>
        <dbReference type="SAM" id="MobiDB-lite"/>
    </source>
</evidence>
<dbReference type="GO" id="GO:0005634">
    <property type="term" value="C:nucleus"/>
    <property type="evidence" value="ECO:0007669"/>
    <property type="project" value="UniProtKB-UniRule"/>
</dbReference>
<feature type="compositionally biased region" description="Basic and acidic residues" evidence="4">
    <location>
        <begin position="131"/>
        <end position="143"/>
    </location>
</feature>
<feature type="region of interest" description="Disordered" evidence="4">
    <location>
        <begin position="124"/>
        <end position="256"/>
    </location>
</feature>
<dbReference type="PROSITE" id="PS50118">
    <property type="entry name" value="HMG_BOX_2"/>
    <property type="match status" value="1"/>
</dbReference>
<keyword evidence="1 3" id="KW-0238">DNA-binding</keyword>
<proteinExistence type="predicted"/>
<dbReference type="STRING" id="331657.A0A4U0WGA7"/>
<dbReference type="CDD" id="cd01389">
    <property type="entry name" value="HMG-box_ROX1-like"/>
    <property type="match status" value="1"/>
</dbReference>
<dbReference type="InterPro" id="IPR009071">
    <property type="entry name" value="HMG_box_dom"/>
</dbReference>
<evidence type="ECO:0000313" key="7">
    <source>
        <dbReference type="Proteomes" id="UP000308768"/>
    </source>
</evidence>
<feature type="compositionally biased region" description="Polar residues" evidence="4">
    <location>
        <begin position="421"/>
        <end position="431"/>
    </location>
</feature>
<name>A0A4U0WGA7_9PEZI</name>
<evidence type="ECO:0000259" key="5">
    <source>
        <dbReference type="PROSITE" id="PS50118"/>
    </source>
</evidence>
<comment type="caution">
    <text evidence="6">The sequence shown here is derived from an EMBL/GenBank/DDBJ whole genome shotgun (WGS) entry which is preliminary data.</text>
</comment>
<sequence length="601" mass="65570">MPKTFDAPLTPEESPPFRVTRKIAASLIDEDVHRGSDLTFPKYAHLSSEDSTVHVCICQPEPKIPRPRNSFMLYRQHNQARFIDKHPGIANPEVSKILGESWKSEPASVKEKWKLLAEEEKLRHLPGPNLRDPRQQQVPRDEFDATSPDAKRRRYNQGGYVQSPKGVPQGRQTAPVTPFPFNPHSYTHPQAHSGHGQQNMMRRESLPRPDQLLRGVVSPPARSPGPRLMGPPPRPGQSHQQRMMMQGPSTHDPTLTLPPLQTTGDQSRSVEAMVMSMPYIAKVKILNQIAPSLKPPGPTSPTTGVRGGIVAVEGDDIKAVKALVRWLQEFFEKGGEHVLRVMDGPKVPTRGGEPATLDGYLSVLLEWHAHSKEMIEFITTPITATGSPPSASASIPTVAEQREAETDAENAGSIEADKETQTGIHTDTANNEDAMDTDGPTAASSASPKATAELAPSSTAITTITATANANPAPTSPARTTTPATPLTPLILLPTYALHASNSYSSHIPITDFYSPADHWQWAATLWRGIVGPDVTVYIKDCGAEEMEREKSVEVKEELKCVLLRRLRGKEVGETAARRVGFEVGEWVRGLGKGVGVTGRA</sequence>
<feature type="compositionally biased region" description="Low complexity" evidence="4">
    <location>
        <begin position="440"/>
        <end position="456"/>
    </location>
</feature>
<dbReference type="SMART" id="SM00398">
    <property type="entry name" value="HMG"/>
    <property type="match status" value="1"/>
</dbReference>
<dbReference type="GO" id="GO:0000978">
    <property type="term" value="F:RNA polymerase II cis-regulatory region sequence-specific DNA binding"/>
    <property type="evidence" value="ECO:0007669"/>
    <property type="project" value="TreeGrafter"/>
</dbReference>
<dbReference type="EMBL" id="NAJN01001655">
    <property type="protein sequence ID" value="TKA61912.1"/>
    <property type="molecule type" value="Genomic_DNA"/>
</dbReference>
<keyword evidence="7" id="KW-1185">Reference proteome</keyword>
<feature type="region of interest" description="Disordered" evidence="4">
    <location>
        <begin position="381"/>
        <end position="456"/>
    </location>
</feature>
<feature type="compositionally biased region" description="Polar residues" evidence="4">
    <location>
        <begin position="184"/>
        <end position="200"/>
    </location>
</feature>
<dbReference type="OrthoDB" id="6247875at2759"/>
<keyword evidence="3" id="KW-0539">Nucleus</keyword>
<evidence type="ECO:0000313" key="6">
    <source>
        <dbReference type="EMBL" id="TKA61912.1"/>
    </source>
</evidence>
<dbReference type="Gene3D" id="1.10.30.10">
    <property type="entry name" value="High mobility group box domain"/>
    <property type="match status" value="1"/>
</dbReference>